<reference evidence="3 4" key="1">
    <citation type="journal article" date="2019" name="Nat. Microbiol.">
        <title>Mediterranean grassland soil C-N compound turnover is dependent on rainfall and depth, and is mediated by genomically divergent microorganisms.</title>
        <authorList>
            <person name="Diamond S."/>
            <person name="Andeer P.F."/>
            <person name="Li Z."/>
            <person name="Crits-Christoph A."/>
            <person name="Burstein D."/>
            <person name="Anantharaman K."/>
            <person name="Lane K.R."/>
            <person name="Thomas B.C."/>
            <person name="Pan C."/>
            <person name="Northen T.R."/>
            <person name="Banfield J.F."/>
        </authorList>
    </citation>
    <scope>NUCLEOTIDE SEQUENCE [LARGE SCALE GENOMIC DNA]</scope>
    <source>
        <strain evidence="3">WS_11</strain>
    </source>
</reference>
<dbReference type="PANTHER" id="PTHR34203:SF15">
    <property type="entry name" value="SLL1173 PROTEIN"/>
    <property type="match status" value="1"/>
</dbReference>
<dbReference type="EMBL" id="VBPB01000213">
    <property type="protein sequence ID" value="TMQ70634.1"/>
    <property type="molecule type" value="Genomic_DNA"/>
</dbReference>
<dbReference type="Gene3D" id="3.40.50.150">
    <property type="entry name" value="Vaccinia Virus protein VP39"/>
    <property type="match status" value="1"/>
</dbReference>
<dbReference type="Proteomes" id="UP000319771">
    <property type="component" value="Unassembled WGS sequence"/>
</dbReference>
<feature type="region of interest" description="Disordered" evidence="1">
    <location>
        <begin position="15"/>
        <end position="35"/>
    </location>
</feature>
<sequence length="222" mass="24120">MADALSRLALPLEARPRRDRLRAPAPGTRRHRGRHRRPQGCVCFEPQPALAAYLGRMKAALRLERLEVEPLALSSRAGTMTLTVPGGGTSPSGTLEAGLVAGEHAAYPVRVTTLDEHLGPEAPVRLIKCDVEGHELEVFRGAERLLRARQPILMFECEARHHTRDTPAEVFAYLAGLGYAGRFFTREGLQPLAAFDPARHGDPASPQYANNFAFEVAGAASA</sequence>
<keyword evidence="3" id="KW-0489">Methyltransferase</keyword>
<accession>A0A538U414</accession>
<organism evidence="3 4">
    <name type="scientific">Eiseniibacteriota bacterium</name>
    <dbReference type="NCBI Taxonomy" id="2212470"/>
    <lineage>
        <taxon>Bacteria</taxon>
        <taxon>Candidatus Eiseniibacteriota</taxon>
    </lineage>
</organism>
<dbReference type="InterPro" id="IPR052514">
    <property type="entry name" value="SAM-dependent_MTase"/>
</dbReference>
<dbReference type="Pfam" id="PF05050">
    <property type="entry name" value="Methyltransf_21"/>
    <property type="match status" value="1"/>
</dbReference>
<name>A0A538U414_UNCEI</name>
<feature type="domain" description="Methyltransferase FkbM" evidence="2">
    <location>
        <begin position="37"/>
        <end position="179"/>
    </location>
</feature>
<evidence type="ECO:0000313" key="4">
    <source>
        <dbReference type="Proteomes" id="UP000319771"/>
    </source>
</evidence>
<dbReference type="SUPFAM" id="SSF53335">
    <property type="entry name" value="S-adenosyl-L-methionine-dependent methyltransferases"/>
    <property type="match status" value="1"/>
</dbReference>
<dbReference type="PANTHER" id="PTHR34203">
    <property type="entry name" value="METHYLTRANSFERASE, FKBM FAMILY PROTEIN"/>
    <property type="match status" value="1"/>
</dbReference>
<keyword evidence="3" id="KW-0808">Transferase</keyword>
<evidence type="ECO:0000313" key="3">
    <source>
        <dbReference type="EMBL" id="TMQ70634.1"/>
    </source>
</evidence>
<dbReference type="AlphaFoldDB" id="A0A538U414"/>
<protein>
    <submittedName>
        <fullName evidence="3">FkbM family methyltransferase</fullName>
    </submittedName>
</protein>
<dbReference type="InterPro" id="IPR006342">
    <property type="entry name" value="FkbM_mtfrase"/>
</dbReference>
<dbReference type="GO" id="GO:0032259">
    <property type="term" value="P:methylation"/>
    <property type="evidence" value="ECO:0007669"/>
    <property type="project" value="UniProtKB-KW"/>
</dbReference>
<dbReference type="GO" id="GO:0008168">
    <property type="term" value="F:methyltransferase activity"/>
    <property type="evidence" value="ECO:0007669"/>
    <property type="project" value="UniProtKB-KW"/>
</dbReference>
<evidence type="ECO:0000259" key="2">
    <source>
        <dbReference type="Pfam" id="PF05050"/>
    </source>
</evidence>
<evidence type="ECO:0000256" key="1">
    <source>
        <dbReference type="SAM" id="MobiDB-lite"/>
    </source>
</evidence>
<dbReference type="InterPro" id="IPR029063">
    <property type="entry name" value="SAM-dependent_MTases_sf"/>
</dbReference>
<comment type="caution">
    <text evidence="3">The sequence shown here is derived from an EMBL/GenBank/DDBJ whole genome shotgun (WGS) entry which is preliminary data.</text>
</comment>
<gene>
    <name evidence="3" type="ORF">E6K81_12160</name>
</gene>
<dbReference type="NCBIfam" id="TIGR01444">
    <property type="entry name" value="fkbM_fam"/>
    <property type="match status" value="1"/>
</dbReference>
<proteinExistence type="predicted"/>